<accession>A0A4Y9Z5E9</accession>
<dbReference type="STRING" id="34475.A0A4Y9Z5E9"/>
<feature type="compositionally biased region" description="Basic and acidic residues" evidence="2">
    <location>
        <begin position="104"/>
        <end position="126"/>
    </location>
</feature>
<dbReference type="Proteomes" id="UP000298390">
    <property type="component" value="Unassembled WGS sequence"/>
</dbReference>
<reference evidence="4 5" key="1">
    <citation type="submission" date="2019-01" db="EMBL/GenBank/DDBJ databases">
        <title>Genome sequencing of the rare red list fungi Fomitopsis rosea.</title>
        <authorList>
            <person name="Buettner E."/>
            <person name="Kellner H."/>
        </authorList>
    </citation>
    <scope>NUCLEOTIDE SEQUENCE [LARGE SCALE GENOMIC DNA]</scope>
    <source>
        <strain evidence="4 5">DSM 105464</strain>
    </source>
</reference>
<dbReference type="GO" id="GO:0005829">
    <property type="term" value="C:cytosol"/>
    <property type="evidence" value="ECO:0007669"/>
    <property type="project" value="TreeGrafter"/>
</dbReference>
<sequence>MCVWETLGCLMNGGTLHLRGPRRTDWLQVLRTVHVVISTPSILAQHDPADYPDIRVVATAGEPCPVALADKWAHQATFYNSCGPTEVSSRGALDGPDERLTAYRGDHREHHAPPLSRKPSDGRGAHAEQCGGYLNRAELTASKFKPDPFGTPGSLMYNTGDIGRLRDDGELDHLGRIDDQVKIQGFRLELDGVSAAMRTCPGVDAACALLVDGELWGVLQPR</sequence>
<dbReference type="Gene3D" id="2.30.38.10">
    <property type="entry name" value="Luciferase, Domain 3"/>
    <property type="match status" value="1"/>
</dbReference>
<dbReference type="Pfam" id="PF00501">
    <property type="entry name" value="AMP-binding"/>
    <property type="match status" value="1"/>
</dbReference>
<proteinExistence type="predicted"/>
<dbReference type="GO" id="GO:0043041">
    <property type="term" value="P:amino acid activation for nonribosomal peptide biosynthetic process"/>
    <property type="evidence" value="ECO:0007669"/>
    <property type="project" value="TreeGrafter"/>
</dbReference>
<feature type="domain" description="AMP-dependent synthetase/ligase" evidence="3">
    <location>
        <begin position="3"/>
        <end position="93"/>
    </location>
</feature>
<evidence type="ECO:0000256" key="2">
    <source>
        <dbReference type="SAM" id="MobiDB-lite"/>
    </source>
</evidence>
<dbReference type="PANTHER" id="PTHR45527">
    <property type="entry name" value="NONRIBOSOMAL PEPTIDE SYNTHETASE"/>
    <property type="match status" value="1"/>
</dbReference>
<dbReference type="GO" id="GO:0009239">
    <property type="term" value="P:enterobactin biosynthetic process"/>
    <property type="evidence" value="ECO:0007669"/>
    <property type="project" value="TreeGrafter"/>
</dbReference>
<keyword evidence="1" id="KW-0511">Multifunctional enzyme</keyword>
<dbReference type="PANTHER" id="PTHR45527:SF1">
    <property type="entry name" value="FATTY ACID SYNTHASE"/>
    <property type="match status" value="1"/>
</dbReference>
<name>A0A4Y9Z5E9_9APHY</name>
<evidence type="ECO:0000313" key="5">
    <source>
        <dbReference type="Proteomes" id="UP000298390"/>
    </source>
</evidence>
<dbReference type="GO" id="GO:0009366">
    <property type="term" value="C:enterobactin synthetase complex"/>
    <property type="evidence" value="ECO:0007669"/>
    <property type="project" value="TreeGrafter"/>
</dbReference>
<protein>
    <recommendedName>
        <fullName evidence="3">AMP-dependent synthetase/ligase domain-containing protein</fullName>
    </recommendedName>
</protein>
<dbReference type="EMBL" id="SEKV01000016">
    <property type="protein sequence ID" value="TFY69108.1"/>
    <property type="molecule type" value="Genomic_DNA"/>
</dbReference>
<evidence type="ECO:0000256" key="1">
    <source>
        <dbReference type="ARBA" id="ARBA00023268"/>
    </source>
</evidence>
<evidence type="ECO:0000259" key="3">
    <source>
        <dbReference type="Pfam" id="PF00501"/>
    </source>
</evidence>
<dbReference type="GO" id="GO:0031177">
    <property type="term" value="F:phosphopantetheine binding"/>
    <property type="evidence" value="ECO:0007669"/>
    <property type="project" value="TreeGrafter"/>
</dbReference>
<dbReference type="InterPro" id="IPR000873">
    <property type="entry name" value="AMP-dep_synth/lig_dom"/>
</dbReference>
<dbReference type="AlphaFoldDB" id="A0A4Y9Z5E9"/>
<comment type="caution">
    <text evidence="4">The sequence shown here is derived from an EMBL/GenBank/DDBJ whole genome shotgun (WGS) entry which is preliminary data.</text>
</comment>
<dbReference type="InterPro" id="IPR045851">
    <property type="entry name" value="AMP-bd_C_sf"/>
</dbReference>
<dbReference type="SUPFAM" id="SSF56801">
    <property type="entry name" value="Acetyl-CoA synthetase-like"/>
    <property type="match status" value="1"/>
</dbReference>
<evidence type="ECO:0000313" key="4">
    <source>
        <dbReference type="EMBL" id="TFY69108.1"/>
    </source>
</evidence>
<organism evidence="4 5">
    <name type="scientific">Rhodofomes roseus</name>
    <dbReference type="NCBI Taxonomy" id="34475"/>
    <lineage>
        <taxon>Eukaryota</taxon>
        <taxon>Fungi</taxon>
        <taxon>Dikarya</taxon>
        <taxon>Basidiomycota</taxon>
        <taxon>Agaricomycotina</taxon>
        <taxon>Agaricomycetes</taxon>
        <taxon>Polyporales</taxon>
        <taxon>Rhodofomes</taxon>
    </lineage>
</organism>
<dbReference type="Gene3D" id="3.30.300.30">
    <property type="match status" value="1"/>
</dbReference>
<gene>
    <name evidence="4" type="ORF">EVJ58_g614</name>
</gene>
<dbReference type="Gene3D" id="3.40.50.980">
    <property type="match status" value="1"/>
</dbReference>
<feature type="region of interest" description="Disordered" evidence="2">
    <location>
        <begin position="104"/>
        <end position="128"/>
    </location>
</feature>
<dbReference type="GO" id="GO:0047527">
    <property type="term" value="F:2,3-dihydroxybenzoate-serine ligase activity"/>
    <property type="evidence" value="ECO:0007669"/>
    <property type="project" value="TreeGrafter"/>
</dbReference>